<keyword evidence="4" id="KW-1185">Reference proteome</keyword>
<dbReference type="Proteomes" id="UP001071110">
    <property type="component" value="Unassembled WGS sequence"/>
</dbReference>
<feature type="domain" description="Retrotransposon gag" evidence="2">
    <location>
        <begin position="91"/>
        <end position="151"/>
    </location>
</feature>
<dbReference type="EMBL" id="JANRML010000150">
    <property type="protein sequence ID" value="MCZ2221998.1"/>
    <property type="molecule type" value="Genomic_DNA"/>
</dbReference>
<dbReference type="PANTHER" id="PTHR35046:SF18">
    <property type="entry name" value="RNA-DIRECTED DNA POLYMERASE"/>
    <property type="match status" value="1"/>
</dbReference>
<comment type="caution">
    <text evidence="3">The sequence shown here is derived from an EMBL/GenBank/DDBJ whole genome shotgun (WGS) entry which is preliminary data.</text>
</comment>
<dbReference type="PANTHER" id="PTHR35046">
    <property type="entry name" value="ZINC KNUCKLE (CCHC-TYPE) FAMILY PROTEIN"/>
    <property type="match status" value="1"/>
</dbReference>
<dbReference type="RefSeq" id="WP_269028691.1">
    <property type="nucleotide sequence ID" value="NZ_JANRML010000150.1"/>
</dbReference>
<evidence type="ECO:0000313" key="4">
    <source>
        <dbReference type="Proteomes" id="UP001071110"/>
    </source>
</evidence>
<evidence type="ECO:0000313" key="3">
    <source>
        <dbReference type="EMBL" id="MCZ2221998.1"/>
    </source>
</evidence>
<dbReference type="Pfam" id="PF03732">
    <property type="entry name" value="Retrotrans_gag"/>
    <property type="match status" value="1"/>
</dbReference>
<name>A0A9Q4IJB5_9CORY</name>
<proteinExistence type="predicted"/>
<feature type="non-terminal residue" evidence="3">
    <location>
        <position position="151"/>
    </location>
</feature>
<protein>
    <submittedName>
        <fullName evidence="3">Retrotransposon gag domain-containing protein</fullName>
    </submittedName>
</protein>
<dbReference type="AlphaFoldDB" id="A0A9Q4IJB5"/>
<evidence type="ECO:0000256" key="1">
    <source>
        <dbReference type="SAM" id="MobiDB-lite"/>
    </source>
</evidence>
<dbReference type="InterPro" id="IPR005162">
    <property type="entry name" value="Retrotrans_gag_dom"/>
</dbReference>
<feature type="region of interest" description="Disordered" evidence="1">
    <location>
        <begin position="1"/>
        <end position="36"/>
    </location>
</feature>
<accession>A0A9Q4IJB5</accession>
<organism evidence="3 4">
    <name type="scientific">Corynebacterium pilbarense</name>
    <dbReference type="NCBI Taxonomy" id="1288393"/>
    <lineage>
        <taxon>Bacteria</taxon>
        <taxon>Bacillati</taxon>
        <taxon>Actinomycetota</taxon>
        <taxon>Actinomycetes</taxon>
        <taxon>Mycobacteriales</taxon>
        <taxon>Corynebacteriaceae</taxon>
        <taxon>Corynebacterium</taxon>
    </lineage>
</organism>
<evidence type="ECO:0000259" key="2">
    <source>
        <dbReference type="Pfam" id="PF03732"/>
    </source>
</evidence>
<gene>
    <name evidence="3" type="ORF">NUW87_11615</name>
</gene>
<sequence>METTQRRGAGTAELSDSEVEEEAGHDQEEVTAEDASTERLIRAISRMSSKTKMDIPVYEGSLNAEELLDWIRALDTYFDYKDIEEDKKVRHAVTKLKGHAALWWDELQEDRRSKGKQNIKRWDRMIAKMKAKFIPRDYQITLFRRMQNLRQ</sequence>
<reference evidence="3" key="1">
    <citation type="submission" date="2022-08" db="EMBL/GenBank/DDBJ databases">
        <title>Corynebacterium sp. nov., isolated from clinical breast specimens.</title>
        <authorList>
            <person name="Zhang T."/>
        </authorList>
    </citation>
    <scope>NUCLEOTIDE SEQUENCE</scope>
    <source>
        <strain evidence="3">CCUG 57942</strain>
    </source>
</reference>